<dbReference type="KEGG" id="cmh:VO01_03045"/>
<evidence type="ECO:0000313" key="2">
    <source>
        <dbReference type="Proteomes" id="UP000032604"/>
    </source>
</evidence>
<sequence>MPEYIRFQSAAPNRRGTFPGVFALTDGLRQSGRLSAEEVAWLDAVNARAIAAYPDPRSVDPDCYDRVRNPGARSWYLASATDLLAFTADYLTLLDRHDVPWHELRTRTPGRIVYADAVQVIATPHTIDDWPFR</sequence>
<evidence type="ECO:0000313" key="1">
    <source>
        <dbReference type="EMBL" id="AJW78236.1"/>
    </source>
</evidence>
<dbReference type="EMBL" id="CP011043">
    <property type="protein sequence ID" value="AJW78236.1"/>
    <property type="molecule type" value="Genomic_DNA"/>
</dbReference>
<name>A0A0D5CF42_9MICO</name>
<dbReference type="PATRIC" id="fig|33014.5.peg.641"/>
<organism evidence="1 2">
    <name type="scientific">Clavibacter michiganensis subsp. insidiosus</name>
    <dbReference type="NCBI Taxonomy" id="33014"/>
    <lineage>
        <taxon>Bacteria</taxon>
        <taxon>Bacillati</taxon>
        <taxon>Actinomycetota</taxon>
        <taxon>Actinomycetes</taxon>
        <taxon>Micrococcales</taxon>
        <taxon>Microbacteriaceae</taxon>
        <taxon>Clavibacter</taxon>
    </lineage>
</organism>
<proteinExistence type="predicted"/>
<gene>
    <name evidence="1" type="ORF">VO01_03045</name>
</gene>
<reference evidence="1 2" key="1">
    <citation type="journal article" date="2015" name="Genome Announc.">
        <title>Complete Genome Sequence of Clavibacter michiganensis subsp. insidiosus R1-1 Using PacBio Single-Molecule Real-Time Technology.</title>
        <authorList>
            <person name="Lu Y."/>
            <person name="Samac D.A."/>
            <person name="Glazebrook J."/>
            <person name="Ishimaru C.A."/>
        </authorList>
    </citation>
    <scope>NUCLEOTIDE SEQUENCE [LARGE SCALE GENOMIC DNA]</scope>
    <source>
        <strain evidence="1 2">R1-1</strain>
    </source>
</reference>
<accession>A0A0D5CF42</accession>
<dbReference type="RefSeq" id="WP_045526758.1">
    <property type="nucleotide sequence ID" value="NZ_CP011043.1"/>
</dbReference>
<dbReference type="OrthoDB" id="4546670at2"/>
<dbReference type="HOGENOM" id="CLU_129891_0_0_11"/>
<dbReference type="Proteomes" id="UP000032604">
    <property type="component" value="Chromosome"/>
</dbReference>
<dbReference type="AlphaFoldDB" id="A0A0D5CF42"/>
<protein>
    <submittedName>
        <fullName evidence="1">Uncharacterized protein</fullName>
    </submittedName>
</protein>